<dbReference type="Proteomes" id="UP000526233">
    <property type="component" value="Unassembled WGS sequence"/>
</dbReference>
<reference evidence="2 3" key="1">
    <citation type="submission" date="2017-07" db="EMBL/GenBank/DDBJ databases">
        <title>Phylogenetic study on the rhizospheric bacterium Ochrobactrum sp. A44.</title>
        <authorList>
            <person name="Krzyzanowska D.M."/>
            <person name="Ossowicki A."/>
            <person name="Rajewska M."/>
            <person name="Maciag T."/>
            <person name="Kaczynski Z."/>
            <person name="Czerwicka M."/>
            <person name="Jafra S."/>
        </authorList>
    </citation>
    <scope>NUCLEOTIDE SEQUENCE [LARGE SCALE GENOMIC DNA]</scope>
    <source>
        <strain evidence="2 3">CCUG 30717</strain>
    </source>
</reference>
<gene>
    <name evidence="2" type="ORF">CEV34_3998</name>
    <name evidence="1" type="ORF">EHE22_08315</name>
</gene>
<name>A0A256G812_9HYPH</name>
<keyword evidence="3" id="KW-1185">Reference proteome</keyword>
<dbReference type="Pfam" id="PF10649">
    <property type="entry name" value="DUF2478"/>
    <property type="match status" value="1"/>
</dbReference>
<comment type="caution">
    <text evidence="2">The sequence shown here is derived from an EMBL/GenBank/DDBJ whole genome shotgun (WGS) entry which is preliminary data.</text>
</comment>
<dbReference type="STRING" id="419475.A8A54_10720"/>
<evidence type="ECO:0000313" key="1">
    <source>
        <dbReference type="EMBL" id="NNV20427.1"/>
    </source>
</evidence>
<dbReference type="Proteomes" id="UP000216188">
    <property type="component" value="Unassembled WGS sequence"/>
</dbReference>
<evidence type="ECO:0000313" key="3">
    <source>
        <dbReference type="Proteomes" id="UP000216188"/>
    </source>
</evidence>
<protein>
    <submittedName>
        <fullName evidence="1">DUF2478 domain-containing protein</fullName>
    </submittedName>
</protein>
<dbReference type="InterPro" id="IPR018912">
    <property type="entry name" value="DUF2478"/>
</dbReference>
<accession>A0A256G812</accession>
<dbReference type="EMBL" id="NNRM01000041">
    <property type="protein sequence ID" value="OYR23252.1"/>
    <property type="molecule type" value="Genomic_DNA"/>
</dbReference>
<sequence>MTTQPILAAILAEKDVAVDPLLASVAARAGERGLKVAGFLQHRGPDTDECCREIVIERIGSGNRQIISQPLGTGSRGCRLDPAALADVAGSLRAEIEAGADLLILNRFGKGETEGQGFRTVIELAYAKQIPVLTVVRETYVEGWNEFAGDFGVLLAPDQTVLADWLETITPLRALSAAS</sequence>
<organism evidence="2 3">
    <name type="scientific">Brucella pseudogrignonensis</name>
    <dbReference type="NCBI Taxonomy" id="419475"/>
    <lineage>
        <taxon>Bacteria</taxon>
        <taxon>Pseudomonadati</taxon>
        <taxon>Pseudomonadota</taxon>
        <taxon>Alphaproteobacteria</taxon>
        <taxon>Hyphomicrobiales</taxon>
        <taxon>Brucellaceae</taxon>
        <taxon>Brucella/Ochrobactrum group</taxon>
        <taxon>Brucella</taxon>
    </lineage>
</organism>
<dbReference type="EMBL" id="PKQI01000001">
    <property type="protein sequence ID" value="NNV20427.1"/>
    <property type="molecule type" value="Genomic_DNA"/>
</dbReference>
<evidence type="ECO:0000313" key="2">
    <source>
        <dbReference type="EMBL" id="OYR23252.1"/>
    </source>
</evidence>
<reference evidence="1 4" key="2">
    <citation type="submission" date="2018-11" db="EMBL/GenBank/DDBJ databases">
        <title>Genome sequencing and analysis.</title>
        <authorList>
            <person name="Huang Y.-T."/>
        </authorList>
    </citation>
    <scope>NUCLEOTIDE SEQUENCE [LARGE SCALE GENOMIC DNA]</scope>
    <source>
        <strain evidence="1 4">SHIN</strain>
    </source>
</reference>
<dbReference type="RefSeq" id="WP_094544230.1">
    <property type="nucleotide sequence ID" value="NZ_CAXURC020000002.1"/>
</dbReference>
<evidence type="ECO:0000313" key="4">
    <source>
        <dbReference type="Proteomes" id="UP000526233"/>
    </source>
</evidence>
<proteinExistence type="predicted"/>
<dbReference type="AlphaFoldDB" id="A0A256G812"/>